<dbReference type="Proteomes" id="UP000054011">
    <property type="component" value="Unassembled WGS sequence"/>
</dbReference>
<dbReference type="SUPFAM" id="SSF56784">
    <property type="entry name" value="HAD-like"/>
    <property type="match status" value="1"/>
</dbReference>
<dbReference type="InterPro" id="IPR036412">
    <property type="entry name" value="HAD-like_sf"/>
</dbReference>
<dbReference type="GO" id="GO:0006281">
    <property type="term" value="P:DNA repair"/>
    <property type="evidence" value="ECO:0007669"/>
    <property type="project" value="TreeGrafter"/>
</dbReference>
<protein>
    <submittedName>
        <fullName evidence="1">Haloacid dehalogenase</fullName>
    </submittedName>
</protein>
<proteinExistence type="predicted"/>
<dbReference type="InterPro" id="IPR023214">
    <property type="entry name" value="HAD_sf"/>
</dbReference>
<dbReference type="AlphaFoldDB" id="A0A100Y968"/>
<keyword evidence="2" id="KW-1185">Reference proteome</keyword>
<name>A0A100Y968_9ACTN</name>
<dbReference type="InterPro" id="IPR050155">
    <property type="entry name" value="HAD-like_hydrolase_sf"/>
</dbReference>
<dbReference type="STRING" id="936756.ATE80_04610"/>
<dbReference type="PANTHER" id="PTHR43434:SF1">
    <property type="entry name" value="PHOSPHOGLYCOLATE PHOSPHATASE"/>
    <property type="match status" value="1"/>
</dbReference>
<dbReference type="GO" id="GO:0008967">
    <property type="term" value="F:phosphoglycolate phosphatase activity"/>
    <property type="evidence" value="ECO:0007669"/>
    <property type="project" value="TreeGrafter"/>
</dbReference>
<evidence type="ECO:0000313" key="2">
    <source>
        <dbReference type="Proteomes" id="UP000054011"/>
    </source>
</evidence>
<dbReference type="Gene3D" id="1.10.150.240">
    <property type="entry name" value="Putative phosphatase, domain 2"/>
    <property type="match status" value="1"/>
</dbReference>
<reference evidence="1 2" key="1">
    <citation type="submission" date="2015-11" db="EMBL/GenBank/DDBJ databases">
        <title>Genome-wide analysis reveals the secondary metabolome in Streptomyces kanasensis ZX01.</title>
        <authorList>
            <person name="Zhang G."/>
            <person name="Han L."/>
            <person name="Feng J."/>
            <person name="Zhang X."/>
        </authorList>
    </citation>
    <scope>NUCLEOTIDE SEQUENCE [LARGE SCALE GENOMIC DNA]</scope>
    <source>
        <strain evidence="1 2">ZX01</strain>
    </source>
</reference>
<dbReference type="EMBL" id="LNSV01000007">
    <property type="protein sequence ID" value="KUH39942.1"/>
    <property type="molecule type" value="Genomic_DNA"/>
</dbReference>
<dbReference type="OrthoDB" id="4547358at2"/>
<dbReference type="InterPro" id="IPR023198">
    <property type="entry name" value="PGP-like_dom2"/>
</dbReference>
<dbReference type="Pfam" id="PF00702">
    <property type="entry name" value="Hydrolase"/>
    <property type="match status" value="1"/>
</dbReference>
<comment type="caution">
    <text evidence="1">The sequence shown here is derived from an EMBL/GenBank/DDBJ whole genome shotgun (WGS) entry which is preliminary data.</text>
</comment>
<accession>A0A100Y968</accession>
<evidence type="ECO:0000313" key="1">
    <source>
        <dbReference type="EMBL" id="KUH39942.1"/>
    </source>
</evidence>
<gene>
    <name evidence="1" type="ORF">ATE80_04610</name>
</gene>
<sequence length="215" mass="22050">MLVDFDGPVCDVFGGRSAAVAERLVEVVARRDPALAAELAGVGDPVEVVRRVHAEDAGLGCEVEEALTAAEVAAVEVAGDPTPGAVAVLEGARDAGRRIAVVGDTSAACMRAFLDRHGLSSYVLHVVGRPERQPELTKPNPYPLITAAEQLGLDVTLCALIGDSVTDVRAAHAVGAVAVGYADGPDRRQALVDAGAEAVVGEMRVIAEAMPAPSD</sequence>
<dbReference type="GO" id="GO:0005829">
    <property type="term" value="C:cytosol"/>
    <property type="evidence" value="ECO:0007669"/>
    <property type="project" value="TreeGrafter"/>
</dbReference>
<dbReference type="PANTHER" id="PTHR43434">
    <property type="entry name" value="PHOSPHOGLYCOLATE PHOSPHATASE"/>
    <property type="match status" value="1"/>
</dbReference>
<organism evidence="1 2">
    <name type="scientific">Streptomyces kanasensis</name>
    <dbReference type="NCBI Taxonomy" id="936756"/>
    <lineage>
        <taxon>Bacteria</taxon>
        <taxon>Bacillati</taxon>
        <taxon>Actinomycetota</taxon>
        <taxon>Actinomycetes</taxon>
        <taxon>Kitasatosporales</taxon>
        <taxon>Streptomycetaceae</taxon>
        <taxon>Streptomyces</taxon>
    </lineage>
</organism>
<dbReference type="Gene3D" id="3.40.50.1000">
    <property type="entry name" value="HAD superfamily/HAD-like"/>
    <property type="match status" value="1"/>
</dbReference>